<dbReference type="InterPro" id="IPR027417">
    <property type="entry name" value="P-loop_NTPase"/>
</dbReference>
<dbReference type="AlphaFoldDB" id="A0A939KFN5"/>
<keyword evidence="3" id="KW-1185">Reference proteome</keyword>
<dbReference type="SUPFAM" id="SSF52540">
    <property type="entry name" value="P-loop containing nucleoside triphosphate hydrolases"/>
    <property type="match status" value="1"/>
</dbReference>
<evidence type="ECO:0000313" key="2">
    <source>
        <dbReference type="EMBL" id="MBO1264642.1"/>
    </source>
</evidence>
<protein>
    <recommendedName>
        <fullName evidence="1">ATPase AAA-type core domain-containing protein</fullName>
    </recommendedName>
</protein>
<dbReference type="Gene3D" id="3.20.20.140">
    <property type="entry name" value="Metal-dependent hydrolases"/>
    <property type="match status" value="1"/>
</dbReference>
<comment type="caution">
    <text evidence="2">The sequence shown here is derived from an EMBL/GenBank/DDBJ whole genome shotgun (WGS) entry which is preliminary data.</text>
</comment>
<dbReference type="Gene3D" id="3.40.50.300">
    <property type="entry name" value="P-loop containing nucleotide triphosphate hydrolases"/>
    <property type="match status" value="1"/>
</dbReference>
<feature type="domain" description="ATPase AAA-type core" evidence="1">
    <location>
        <begin position="750"/>
        <end position="907"/>
    </location>
</feature>
<dbReference type="RefSeq" id="WP_207599159.1">
    <property type="nucleotide sequence ID" value="NZ_JAFNJU010000004.1"/>
</dbReference>
<dbReference type="InterPro" id="IPR054787">
    <property type="entry name" value="TrlF_ATPase"/>
</dbReference>
<dbReference type="InterPro" id="IPR016195">
    <property type="entry name" value="Pol/histidinol_Pase-like"/>
</dbReference>
<accession>A0A939KFN5</accession>
<dbReference type="Pfam" id="PF13304">
    <property type="entry name" value="AAA_21"/>
    <property type="match status" value="1"/>
</dbReference>
<sequence length="969" mass="112074">MINERKFKDKGSNWGKWDLHVHTASSYDYKYKGADSDELLVKAWEEHAFSAVVISDHFKIDAERIKKLKQLTEKKITIFPGVELRTDKGGANIHVILIFDEGINIEELSQDFESIMIRQKSKPKLSDNDTIYWDYNDIIDFAKNHDGIISIHTGKKANGLDEVISNALPINMAIKTEYAETVDIFEGSKKQDEINYREYVFKKIKARPVIVCSDNHDPRDYSIKDYLWIKANPTFNGLKQAIIHPKERVFIGVEPPKVASLRKNPEKYISEISVKKKNNSRNIDTWFNYNICLNVGLTTVIGNKGSGKSAFADLLGYIGKSSNQQDFSFLSKQRFAKEDKKYNLDYEGEVIWVDGELNKASDFSLVREGQGVPLIKYLPQRYIEETCNSLDEKFQNEINSVIFSYVDQENRDNAKNLKELIDNKQVALLKRAEQIKTEISSINGEIINLERKRATSYKKQCKDNFDFWKNELKRHDANKPVPVIKPSDNDNKQNEINLIEKYNSNIHDNKELIRNNQNVIRDERVCIEELTNYKSDISFELERILELQNTGQQISEKYSIIPKIEIELINKLDGLNLRIDLANQLITEKSKLVTEQFDMKDYQASSDDEINADYDLAVSLHHKNYILEIQINRIKEILGRPQMLYQRYLDELNSWTEKRNKIYGDELTQSSLTYAQAEYNYLVDKLNEDLHELVNIRKTKIEELFNVLLEKKAILDEIYQPIESKLDVVLKNIKDKVRFKASISVDTEFSLNTLFYINQSIQSKFRGRSEGKEYVESLIRSFDISEFGGAYSLVDELLNAISIEEDKADQLVKKRQEYYDFITSLSYLNVGFSLKMGEKELEQLSPGEKGSVLLIFYLALDQEEKPLVIDQPEDNLDNQSVFDKLVPCVLEAKKNRQVILITHNPNLAIACDSELIIHSENTGNQIIYFEGPIEEQSIKEKIVDVLEGTMPAFDLRTSKYKGIHFSSNN</sequence>
<organism evidence="2 3">
    <name type="scientific">Proteiniclasticum aestuarii</name>
    <dbReference type="NCBI Taxonomy" id="2817862"/>
    <lineage>
        <taxon>Bacteria</taxon>
        <taxon>Bacillati</taxon>
        <taxon>Bacillota</taxon>
        <taxon>Clostridia</taxon>
        <taxon>Eubacteriales</taxon>
        <taxon>Clostridiaceae</taxon>
        <taxon>Proteiniclasticum</taxon>
    </lineage>
</organism>
<dbReference type="GO" id="GO:0016887">
    <property type="term" value="F:ATP hydrolysis activity"/>
    <property type="evidence" value="ECO:0007669"/>
    <property type="project" value="InterPro"/>
</dbReference>
<proteinExistence type="predicted"/>
<evidence type="ECO:0000313" key="3">
    <source>
        <dbReference type="Proteomes" id="UP000664218"/>
    </source>
</evidence>
<evidence type="ECO:0000259" key="1">
    <source>
        <dbReference type="Pfam" id="PF13304"/>
    </source>
</evidence>
<dbReference type="Proteomes" id="UP000664218">
    <property type="component" value="Unassembled WGS sequence"/>
</dbReference>
<gene>
    <name evidence="2" type="ORF">J3A84_06330</name>
</gene>
<name>A0A939KFN5_9CLOT</name>
<reference evidence="2" key="1">
    <citation type="submission" date="2021-03" db="EMBL/GenBank/DDBJ databases">
        <title>Proteiniclasticum marinus sp. nov., isolated from tidal flat sediment.</title>
        <authorList>
            <person name="Namirimu T."/>
            <person name="Yang J.-A."/>
            <person name="Yang S.-H."/>
            <person name="Kim Y.-J."/>
            <person name="Kwon K.K."/>
        </authorList>
    </citation>
    <scope>NUCLEOTIDE SEQUENCE</scope>
    <source>
        <strain evidence="2">SCR006</strain>
    </source>
</reference>
<dbReference type="GO" id="GO:0005524">
    <property type="term" value="F:ATP binding"/>
    <property type="evidence" value="ECO:0007669"/>
    <property type="project" value="InterPro"/>
</dbReference>
<dbReference type="NCBIfam" id="NF045780">
    <property type="entry name" value="TrlF_fam_ATP"/>
    <property type="match status" value="1"/>
</dbReference>
<dbReference type="SUPFAM" id="SSF89550">
    <property type="entry name" value="PHP domain-like"/>
    <property type="match status" value="1"/>
</dbReference>
<dbReference type="InterPro" id="IPR003959">
    <property type="entry name" value="ATPase_AAA_core"/>
</dbReference>
<dbReference type="EMBL" id="JAFNJU010000004">
    <property type="protein sequence ID" value="MBO1264642.1"/>
    <property type="molecule type" value="Genomic_DNA"/>
</dbReference>